<dbReference type="GO" id="GO:0016301">
    <property type="term" value="F:kinase activity"/>
    <property type="evidence" value="ECO:0007669"/>
    <property type="project" value="UniProtKB-KW"/>
</dbReference>
<keyword evidence="1" id="KW-0808">Transferase</keyword>
<comment type="caution">
    <text evidence="1">The sequence shown here is derived from an EMBL/GenBank/DDBJ whole genome shotgun (WGS) entry which is preliminary data.</text>
</comment>
<dbReference type="EMBL" id="LDTF01000156">
    <property type="protein sequence ID" value="KTT92439.1"/>
    <property type="molecule type" value="Genomic_DNA"/>
</dbReference>
<evidence type="ECO:0000313" key="1">
    <source>
        <dbReference type="EMBL" id="KTT92439.1"/>
    </source>
</evidence>
<organism evidence="1 2">
    <name type="scientific">Sphingomonas yabuuchiae</name>
    <dbReference type="NCBI Taxonomy" id="172044"/>
    <lineage>
        <taxon>Bacteria</taxon>
        <taxon>Pseudomonadati</taxon>
        <taxon>Pseudomonadota</taxon>
        <taxon>Alphaproteobacteria</taxon>
        <taxon>Sphingomonadales</taxon>
        <taxon>Sphingomonadaceae</taxon>
        <taxon>Sphingomonas</taxon>
    </lineage>
</organism>
<protein>
    <submittedName>
        <fullName evidence="1">Histidine kinase</fullName>
    </submittedName>
</protein>
<sequence length="101" mass="10553">MILISGAAILAALLLAGWGLASALEGIVTRGLDQRLDSEIAVLTSAIDKQGQVDRARIDQRRGLLEPEPGWRWRIAGPDGVIGSGDFPPLAAPHPPGPVEG</sequence>
<reference evidence="1 2" key="1">
    <citation type="journal article" date="2016" name="Front. Microbiol.">
        <title>Genomic Resource of Rice Seed Associated Bacteria.</title>
        <authorList>
            <person name="Midha S."/>
            <person name="Bansal K."/>
            <person name="Sharma S."/>
            <person name="Kumar N."/>
            <person name="Patil P.P."/>
            <person name="Chaudhry V."/>
            <person name="Patil P.B."/>
        </authorList>
    </citation>
    <scope>NUCLEOTIDE SEQUENCE [LARGE SCALE GENOMIC DNA]</scope>
    <source>
        <strain evidence="1 2">NS355</strain>
    </source>
</reference>
<dbReference type="Proteomes" id="UP000073923">
    <property type="component" value="Unassembled WGS sequence"/>
</dbReference>
<gene>
    <name evidence="1" type="ORF">NS355_17850</name>
</gene>
<evidence type="ECO:0000313" key="2">
    <source>
        <dbReference type="Proteomes" id="UP000073923"/>
    </source>
</evidence>
<feature type="non-terminal residue" evidence="1">
    <location>
        <position position="101"/>
    </location>
</feature>
<dbReference type="PATRIC" id="fig|172044.3.peg.632"/>
<dbReference type="AlphaFoldDB" id="A0A147IJ23"/>
<proteinExistence type="predicted"/>
<accession>A0A147IJ23</accession>
<name>A0A147IJ23_9SPHN</name>
<keyword evidence="1" id="KW-0418">Kinase</keyword>